<feature type="transmembrane region" description="Helical" evidence="8">
    <location>
        <begin position="380"/>
        <end position="399"/>
    </location>
</feature>
<evidence type="ECO:0000313" key="10">
    <source>
        <dbReference type="Proteomes" id="UP000198995"/>
    </source>
</evidence>
<keyword evidence="10" id="KW-1185">Reference proteome</keyword>
<dbReference type="Proteomes" id="UP000198995">
    <property type="component" value="Unassembled WGS sequence"/>
</dbReference>
<comment type="function">
    <text evidence="8">Uptake of L-lactate across the membrane. Can also transport D-lactate and glycolate.</text>
</comment>
<feature type="transmembrane region" description="Helical" evidence="8">
    <location>
        <begin position="227"/>
        <end position="248"/>
    </location>
</feature>
<evidence type="ECO:0000256" key="3">
    <source>
        <dbReference type="ARBA" id="ARBA00022448"/>
    </source>
</evidence>
<comment type="similarity">
    <text evidence="2 8">Belongs to the lactate permease family.</text>
</comment>
<dbReference type="Pfam" id="PF02652">
    <property type="entry name" value="Lactate_perm"/>
    <property type="match status" value="1"/>
</dbReference>
<keyword evidence="6 8" id="KW-1133">Transmembrane helix</keyword>
<keyword evidence="4 8" id="KW-1003">Cell membrane</keyword>
<dbReference type="EMBL" id="FNAF01000003">
    <property type="protein sequence ID" value="SDD41863.1"/>
    <property type="molecule type" value="Genomic_DNA"/>
</dbReference>
<feature type="transmembrane region" description="Helical" evidence="8">
    <location>
        <begin position="254"/>
        <end position="272"/>
    </location>
</feature>
<evidence type="ECO:0000256" key="5">
    <source>
        <dbReference type="ARBA" id="ARBA00022692"/>
    </source>
</evidence>
<feature type="transmembrane region" description="Helical" evidence="8">
    <location>
        <begin position="44"/>
        <end position="63"/>
    </location>
</feature>
<dbReference type="InterPro" id="IPR003804">
    <property type="entry name" value="Lactate_perm"/>
</dbReference>
<feature type="transmembrane region" description="Helical" evidence="8">
    <location>
        <begin position="535"/>
        <end position="558"/>
    </location>
</feature>
<dbReference type="PANTHER" id="PTHR30003:SF0">
    <property type="entry name" value="GLYCOLATE PERMEASE GLCA-RELATED"/>
    <property type="match status" value="1"/>
</dbReference>
<feature type="transmembrane region" description="Helical" evidence="8">
    <location>
        <begin position="119"/>
        <end position="138"/>
    </location>
</feature>
<dbReference type="GO" id="GO:0015295">
    <property type="term" value="F:solute:proton symporter activity"/>
    <property type="evidence" value="ECO:0007669"/>
    <property type="project" value="TreeGrafter"/>
</dbReference>
<dbReference type="AlphaFoldDB" id="A0A1G6UKN1"/>
<evidence type="ECO:0000313" key="9">
    <source>
        <dbReference type="EMBL" id="SDD41863.1"/>
    </source>
</evidence>
<keyword evidence="3 8" id="KW-0813">Transport</keyword>
<sequence>MIGAIWTQNYTPIGDSVWLSALVALVPIIFFLVTLGVLRWKAHVAGFCTAVLSAIIAILVFKMPVASAVMAGVNGFLYGLWPIAWIIICAVFLYKLSVNSGQFDIIRDSILSITEDQRILVILVGFCFGSFLEGAAGFGAPVAIAAALLAGIGLKPLYAAGLCLVANSAPVCFGALGVPIITAGSVTGIDATLIGQQAANQLAILSLVVPLFIVFLMDGLRGIRECWPAAIVAGVSFAAAQLVSAHVFGPQLPSIISAVVSLLCMVVLLRVWKPKHVYTIEEAAKEAGEEVNAGALADLQHHSAGTIVRAWSPFLLLIVFVIIWTNKGFKALFAPAADGVAAGPLAGTVLTFKMPGLHEMVQQAQPIGDAVLPAVFKLDILSGTGTAIFLAAIATVFVYGMGASKALATFKETINEMKWAIVNIGCVLAFAYVMNFSGMASTMALALASTGALFPFISPLIGWVGVFLTGSDTSANALFCGLQATTANQVGVSDVLLVAANSSGGVTGKMISPQSMAIACAAVGMVGKESELLRYTIRFSFLFALLICIVNGLFAYVLPFAVVG</sequence>
<feature type="transmembrane region" description="Helical" evidence="8">
    <location>
        <begin position="443"/>
        <end position="468"/>
    </location>
</feature>
<feature type="transmembrane region" description="Helical" evidence="8">
    <location>
        <begin position="201"/>
        <end position="220"/>
    </location>
</feature>
<feature type="transmembrane region" description="Helical" evidence="8">
    <location>
        <begin position="173"/>
        <end position="195"/>
    </location>
</feature>
<feature type="transmembrane region" description="Helical" evidence="8">
    <location>
        <begin position="144"/>
        <end position="166"/>
    </location>
</feature>
<dbReference type="STRING" id="2741.SAMN04489866_10383"/>
<evidence type="ECO:0000256" key="8">
    <source>
        <dbReference type="RuleBase" id="RU365092"/>
    </source>
</evidence>
<dbReference type="OrthoDB" id="9761056at2"/>
<protein>
    <recommendedName>
        <fullName evidence="8">L-lactate permease</fullName>
    </recommendedName>
</protein>
<keyword evidence="7 8" id="KW-0472">Membrane</keyword>
<comment type="subcellular location">
    <subcellularLocation>
        <location evidence="1 8">Cell membrane</location>
        <topology evidence="1 8">Multi-pass membrane protein</topology>
    </subcellularLocation>
</comment>
<accession>A0A1G6UKN1</accession>
<dbReference type="RefSeq" id="WP_091791349.1">
    <property type="nucleotide sequence ID" value="NZ_FNAF01000003.1"/>
</dbReference>
<dbReference type="GO" id="GO:0005886">
    <property type="term" value="C:plasma membrane"/>
    <property type="evidence" value="ECO:0007669"/>
    <property type="project" value="UniProtKB-SubCell"/>
</dbReference>
<keyword evidence="5 8" id="KW-0812">Transmembrane</keyword>
<reference evidence="9 10" key="1">
    <citation type="submission" date="2016-10" db="EMBL/GenBank/DDBJ databases">
        <authorList>
            <person name="de Groot N.N."/>
        </authorList>
    </citation>
    <scope>NUCLEOTIDE SEQUENCE [LARGE SCALE GENOMIC DNA]</scope>
    <source>
        <strain evidence="9 10">DSM 20475</strain>
    </source>
</reference>
<feature type="transmembrane region" description="Helical" evidence="8">
    <location>
        <begin position="306"/>
        <end position="325"/>
    </location>
</feature>
<feature type="transmembrane region" description="Helical" evidence="8">
    <location>
        <begin position="419"/>
        <end position="437"/>
    </location>
</feature>
<gene>
    <name evidence="9" type="ORF">SAMN04489866_10383</name>
</gene>
<name>A0A1G6UKN1_PEPNI</name>
<dbReference type="PANTHER" id="PTHR30003">
    <property type="entry name" value="L-LACTATE PERMEASE"/>
    <property type="match status" value="1"/>
</dbReference>
<evidence type="ECO:0000256" key="1">
    <source>
        <dbReference type="ARBA" id="ARBA00004651"/>
    </source>
</evidence>
<dbReference type="GO" id="GO:0015129">
    <property type="term" value="F:lactate transmembrane transporter activity"/>
    <property type="evidence" value="ECO:0007669"/>
    <property type="project" value="UniProtKB-UniRule"/>
</dbReference>
<evidence type="ECO:0000256" key="4">
    <source>
        <dbReference type="ARBA" id="ARBA00022475"/>
    </source>
</evidence>
<evidence type="ECO:0000256" key="7">
    <source>
        <dbReference type="ARBA" id="ARBA00023136"/>
    </source>
</evidence>
<dbReference type="NCBIfam" id="TIGR00795">
    <property type="entry name" value="lctP"/>
    <property type="match status" value="1"/>
</dbReference>
<evidence type="ECO:0000256" key="2">
    <source>
        <dbReference type="ARBA" id="ARBA00010100"/>
    </source>
</evidence>
<feature type="transmembrane region" description="Helical" evidence="8">
    <location>
        <begin position="17"/>
        <end position="37"/>
    </location>
</feature>
<organism evidence="9 10">
    <name type="scientific">Peptococcus niger</name>
    <dbReference type="NCBI Taxonomy" id="2741"/>
    <lineage>
        <taxon>Bacteria</taxon>
        <taxon>Bacillati</taxon>
        <taxon>Bacillota</taxon>
        <taxon>Clostridia</taxon>
        <taxon>Eubacteriales</taxon>
        <taxon>Peptococcaceae</taxon>
        <taxon>Peptococcus</taxon>
    </lineage>
</organism>
<feature type="transmembrane region" description="Helical" evidence="8">
    <location>
        <begin position="75"/>
        <end position="98"/>
    </location>
</feature>
<proteinExistence type="inferred from homology"/>
<evidence type="ECO:0000256" key="6">
    <source>
        <dbReference type="ARBA" id="ARBA00022989"/>
    </source>
</evidence>